<proteinExistence type="predicted"/>
<dbReference type="AlphaFoldDB" id="A0A087FX66"/>
<keyword evidence="2" id="KW-1185">Reference proteome</keyword>
<dbReference type="Gramene" id="KFK22218">
    <property type="protein sequence ID" value="KFK22218"/>
    <property type="gene ID" value="AALP_AAs39574U000100"/>
</dbReference>
<dbReference type="EMBL" id="KL991207">
    <property type="protein sequence ID" value="KFK22218.1"/>
    <property type="molecule type" value="Genomic_DNA"/>
</dbReference>
<name>A0A087FX66_ARAAL</name>
<sequence>MLLKTNGQSIPKLQLDWIQAFAEINNVLGTVQILVVWPIL</sequence>
<evidence type="ECO:0000313" key="1">
    <source>
        <dbReference type="EMBL" id="KFK22218.1"/>
    </source>
</evidence>
<dbReference type="Proteomes" id="UP000029120">
    <property type="component" value="Unassembled WGS sequence"/>
</dbReference>
<reference evidence="2" key="1">
    <citation type="journal article" date="2015" name="Nat. Plants">
        <title>Genome expansion of Arabis alpina linked with retrotransposition and reduced symmetric DNA methylation.</title>
        <authorList>
            <person name="Willing E.M."/>
            <person name="Rawat V."/>
            <person name="Mandakova T."/>
            <person name="Maumus F."/>
            <person name="James G.V."/>
            <person name="Nordstroem K.J."/>
            <person name="Becker C."/>
            <person name="Warthmann N."/>
            <person name="Chica C."/>
            <person name="Szarzynska B."/>
            <person name="Zytnicki M."/>
            <person name="Albani M.C."/>
            <person name="Kiefer C."/>
            <person name="Bergonzi S."/>
            <person name="Castaings L."/>
            <person name="Mateos J.L."/>
            <person name="Berns M.C."/>
            <person name="Bujdoso N."/>
            <person name="Piofczyk T."/>
            <person name="de Lorenzo L."/>
            <person name="Barrero-Sicilia C."/>
            <person name="Mateos I."/>
            <person name="Piednoel M."/>
            <person name="Hagmann J."/>
            <person name="Chen-Min-Tao R."/>
            <person name="Iglesias-Fernandez R."/>
            <person name="Schuster S.C."/>
            <person name="Alonso-Blanco C."/>
            <person name="Roudier F."/>
            <person name="Carbonero P."/>
            <person name="Paz-Ares J."/>
            <person name="Davis S.J."/>
            <person name="Pecinka A."/>
            <person name="Quesneville H."/>
            <person name="Colot V."/>
            <person name="Lysak M.A."/>
            <person name="Weigel D."/>
            <person name="Coupland G."/>
            <person name="Schneeberger K."/>
        </authorList>
    </citation>
    <scope>NUCLEOTIDE SEQUENCE [LARGE SCALE GENOMIC DNA]</scope>
    <source>
        <strain evidence="2">cv. Pajares</strain>
    </source>
</reference>
<organism evidence="1 2">
    <name type="scientific">Arabis alpina</name>
    <name type="common">Alpine rock-cress</name>
    <dbReference type="NCBI Taxonomy" id="50452"/>
    <lineage>
        <taxon>Eukaryota</taxon>
        <taxon>Viridiplantae</taxon>
        <taxon>Streptophyta</taxon>
        <taxon>Embryophyta</taxon>
        <taxon>Tracheophyta</taxon>
        <taxon>Spermatophyta</taxon>
        <taxon>Magnoliopsida</taxon>
        <taxon>eudicotyledons</taxon>
        <taxon>Gunneridae</taxon>
        <taxon>Pentapetalae</taxon>
        <taxon>rosids</taxon>
        <taxon>malvids</taxon>
        <taxon>Brassicales</taxon>
        <taxon>Brassicaceae</taxon>
        <taxon>Arabideae</taxon>
        <taxon>Arabis</taxon>
    </lineage>
</organism>
<accession>A0A087FX66</accession>
<evidence type="ECO:0000313" key="2">
    <source>
        <dbReference type="Proteomes" id="UP000029120"/>
    </source>
</evidence>
<protein>
    <submittedName>
        <fullName evidence="1">Uncharacterized protein</fullName>
    </submittedName>
</protein>
<gene>
    <name evidence="1" type="ORF">AALP_AAs39574U000100</name>
</gene>